<gene>
    <name evidence="1" type="ORF">PCOR1329_LOCUS70233</name>
</gene>
<comment type="caution">
    <text evidence="1">The sequence shown here is derived from an EMBL/GenBank/DDBJ whole genome shotgun (WGS) entry which is preliminary data.</text>
</comment>
<evidence type="ECO:0000313" key="1">
    <source>
        <dbReference type="EMBL" id="CAK0889780.1"/>
    </source>
</evidence>
<dbReference type="Proteomes" id="UP001189429">
    <property type="component" value="Unassembled WGS sequence"/>
</dbReference>
<organism evidence="1 2">
    <name type="scientific">Prorocentrum cordatum</name>
    <dbReference type="NCBI Taxonomy" id="2364126"/>
    <lineage>
        <taxon>Eukaryota</taxon>
        <taxon>Sar</taxon>
        <taxon>Alveolata</taxon>
        <taxon>Dinophyceae</taxon>
        <taxon>Prorocentrales</taxon>
        <taxon>Prorocentraceae</taxon>
        <taxon>Prorocentrum</taxon>
    </lineage>
</organism>
<dbReference type="EMBL" id="CAUYUJ010019268">
    <property type="protein sequence ID" value="CAK0889780.1"/>
    <property type="molecule type" value="Genomic_DNA"/>
</dbReference>
<evidence type="ECO:0000313" key="2">
    <source>
        <dbReference type="Proteomes" id="UP001189429"/>
    </source>
</evidence>
<feature type="non-terminal residue" evidence="1">
    <location>
        <position position="54"/>
    </location>
</feature>
<name>A0ABN9WWL3_9DINO</name>
<feature type="non-terminal residue" evidence="1">
    <location>
        <position position="1"/>
    </location>
</feature>
<proteinExistence type="predicted"/>
<sequence length="54" mass="5855">GGVVDVLDCEGPGFGGEWRAFRLRVAASRRAGFPRDAGLRAEAARLAARWQPEE</sequence>
<protein>
    <submittedName>
        <fullName evidence="1">Uncharacterized protein</fullName>
    </submittedName>
</protein>
<accession>A0ABN9WWL3</accession>
<keyword evidence="2" id="KW-1185">Reference proteome</keyword>
<reference evidence="1" key="1">
    <citation type="submission" date="2023-10" db="EMBL/GenBank/DDBJ databases">
        <authorList>
            <person name="Chen Y."/>
            <person name="Shah S."/>
            <person name="Dougan E. K."/>
            <person name="Thang M."/>
            <person name="Chan C."/>
        </authorList>
    </citation>
    <scope>NUCLEOTIDE SEQUENCE [LARGE SCALE GENOMIC DNA]</scope>
</reference>